<feature type="compositionally biased region" description="Low complexity" evidence="5">
    <location>
        <begin position="123"/>
        <end position="132"/>
    </location>
</feature>
<dbReference type="GO" id="GO:0016020">
    <property type="term" value="C:membrane"/>
    <property type="evidence" value="ECO:0007669"/>
    <property type="project" value="UniProtKB-SubCell"/>
</dbReference>
<dbReference type="OMA" id="FHAQARP"/>
<evidence type="ECO:0000313" key="9">
    <source>
        <dbReference type="Proteomes" id="UP000078561"/>
    </source>
</evidence>
<evidence type="ECO:0000256" key="1">
    <source>
        <dbReference type="ARBA" id="ARBA00004370"/>
    </source>
</evidence>
<sequence length="388" mass="42533">MEPLNHDRCIQIRSPSLNQTLSFPFDLTTTVDTLKQSIQSQHPHHPPPVDQRIIFRGKVLLDTELLSNILEKSDNSTIPTFHLVVKPSLSDTTSPPPANTASVNRPGADTVLSSTAPLPPQPSSQSTPPSYSSLNTFTSAPITSTTYLPGTSTLVPGGYQVVAINGQFYLAPVLVPTIPNITSTTAIPSHAAHTMVANTTTAPHILPVPPPVAVPGQARMIGRPRALPRGATLWLALKLAFVLFITCHGASIERILFFHFLALVFFMYQTGRFRLVIRRVRLEDLQNRFQPAQRDIPIQQQQPVNAPTQQDQQNGGDTERQETPAQESTPGQAPSTAEEQAPPQPTTRLSVLKRGAFTFVASLWPNYGHDPRLAQAIQNEQQDEMEQL</sequence>
<dbReference type="InterPro" id="IPR039751">
    <property type="entry name" value="HERPUD1/2"/>
</dbReference>
<feature type="compositionally biased region" description="Polar residues" evidence="5">
    <location>
        <begin position="323"/>
        <end position="338"/>
    </location>
</feature>
<feature type="region of interest" description="Disordered" evidence="5">
    <location>
        <begin position="293"/>
        <end position="349"/>
    </location>
</feature>
<dbReference type="Pfam" id="PF00240">
    <property type="entry name" value="ubiquitin"/>
    <property type="match status" value="1"/>
</dbReference>
<evidence type="ECO:0000256" key="5">
    <source>
        <dbReference type="SAM" id="MobiDB-lite"/>
    </source>
</evidence>
<dbReference type="PANTHER" id="PTHR12943:SF27">
    <property type="entry name" value="HOMOCYSTEINE-INDUCED ENDOPLASMIC RETICULUM PROTEIN, ISOFORM A"/>
    <property type="match status" value="1"/>
</dbReference>
<keyword evidence="3 6" id="KW-1133">Transmembrane helix</keyword>
<accession>A0A168P5S8</accession>
<protein>
    <recommendedName>
        <fullName evidence="7">Ubiquitin-like domain-containing protein</fullName>
    </recommendedName>
</protein>
<keyword evidence="2 6" id="KW-0812">Transmembrane</keyword>
<keyword evidence="9" id="KW-1185">Reference proteome</keyword>
<comment type="subcellular location">
    <subcellularLocation>
        <location evidence="1">Membrane</location>
    </subcellularLocation>
</comment>
<dbReference type="Gene3D" id="3.10.20.90">
    <property type="entry name" value="Phosphatidylinositol 3-kinase Catalytic Subunit, Chain A, domain 1"/>
    <property type="match status" value="1"/>
</dbReference>
<proteinExistence type="predicted"/>
<dbReference type="SMART" id="SM00213">
    <property type="entry name" value="UBQ"/>
    <property type="match status" value="1"/>
</dbReference>
<feature type="region of interest" description="Disordered" evidence="5">
    <location>
        <begin position="88"/>
        <end position="132"/>
    </location>
</feature>
<gene>
    <name evidence="8" type="primary">ABSGL_07547.1 scaffold 8890</name>
</gene>
<dbReference type="OrthoDB" id="21589at2759"/>
<dbReference type="PROSITE" id="PS50053">
    <property type="entry name" value="UBIQUITIN_2"/>
    <property type="match status" value="1"/>
</dbReference>
<keyword evidence="4 6" id="KW-0472">Membrane</keyword>
<name>A0A168P5S8_ABSGL</name>
<reference evidence="8" key="1">
    <citation type="submission" date="2016-04" db="EMBL/GenBank/DDBJ databases">
        <authorList>
            <person name="Evans L.H."/>
            <person name="Alamgir A."/>
            <person name="Owens N."/>
            <person name="Weber N.D."/>
            <person name="Virtaneva K."/>
            <person name="Barbian K."/>
            <person name="Babar A."/>
            <person name="Rosenke K."/>
        </authorList>
    </citation>
    <scope>NUCLEOTIDE SEQUENCE [LARGE SCALE GENOMIC DNA]</scope>
    <source>
        <strain evidence="8">CBS 101.48</strain>
    </source>
</reference>
<dbReference type="InterPro" id="IPR000626">
    <property type="entry name" value="Ubiquitin-like_dom"/>
</dbReference>
<dbReference type="SUPFAM" id="SSF54236">
    <property type="entry name" value="Ubiquitin-like"/>
    <property type="match status" value="1"/>
</dbReference>
<dbReference type="AlphaFoldDB" id="A0A168P5S8"/>
<dbReference type="EMBL" id="LT553587">
    <property type="protein sequence ID" value="SAM01798.1"/>
    <property type="molecule type" value="Genomic_DNA"/>
</dbReference>
<dbReference type="Proteomes" id="UP000078561">
    <property type="component" value="Unassembled WGS sequence"/>
</dbReference>
<evidence type="ECO:0000313" key="8">
    <source>
        <dbReference type="EMBL" id="SAM01798.1"/>
    </source>
</evidence>
<dbReference type="STRING" id="4829.A0A168P5S8"/>
<evidence type="ECO:0000256" key="3">
    <source>
        <dbReference type="ARBA" id="ARBA00022989"/>
    </source>
</evidence>
<evidence type="ECO:0000256" key="2">
    <source>
        <dbReference type="ARBA" id="ARBA00022692"/>
    </source>
</evidence>
<feature type="compositionally biased region" description="Low complexity" evidence="5">
    <location>
        <begin position="299"/>
        <end position="313"/>
    </location>
</feature>
<evidence type="ECO:0000256" key="4">
    <source>
        <dbReference type="ARBA" id="ARBA00023136"/>
    </source>
</evidence>
<dbReference type="InParanoid" id="A0A168P5S8"/>
<feature type="compositionally biased region" description="Polar residues" evidence="5">
    <location>
        <begin position="89"/>
        <end position="103"/>
    </location>
</feature>
<feature type="domain" description="Ubiquitin-like" evidence="7">
    <location>
        <begin position="10"/>
        <end position="68"/>
    </location>
</feature>
<evidence type="ECO:0000259" key="7">
    <source>
        <dbReference type="PROSITE" id="PS50053"/>
    </source>
</evidence>
<dbReference type="GO" id="GO:0030968">
    <property type="term" value="P:endoplasmic reticulum unfolded protein response"/>
    <property type="evidence" value="ECO:0007669"/>
    <property type="project" value="TreeGrafter"/>
</dbReference>
<organism evidence="8">
    <name type="scientific">Absidia glauca</name>
    <name type="common">Pin mould</name>
    <dbReference type="NCBI Taxonomy" id="4829"/>
    <lineage>
        <taxon>Eukaryota</taxon>
        <taxon>Fungi</taxon>
        <taxon>Fungi incertae sedis</taxon>
        <taxon>Mucoromycota</taxon>
        <taxon>Mucoromycotina</taxon>
        <taxon>Mucoromycetes</taxon>
        <taxon>Mucorales</taxon>
        <taxon>Cunninghamellaceae</taxon>
        <taxon>Absidia</taxon>
    </lineage>
</organism>
<feature type="transmembrane region" description="Helical" evidence="6">
    <location>
        <begin position="226"/>
        <end position="246"/>
    </location>
</feature>
<dbReference type="InterPro" id="IPR029071">
    <property type="entry name" value="Ubiquitin-like_domsf"/>
</dbReference>
<evidence type="ECO:0000256" key="6">
    <source>
        <dbReference type="SAM" id="Phobius"/>
    </source>
</evidence>
<dbReference type="PANTHER" id="PTHR12943">
    <property type="entry name" value="HOMOCYSTEINE-RESPONSIVE ENDOPLASMIC RETICULUM-RESIDENT UNIQUITIN-LIKE DOMAIN HERPUD PROTEIN FAMILY MEMBER"/>
    <property type="match status" value="1"/>
</dbReference>
<feature type="transmembrane region" description="Helical" evidence="6">
    <location>
        <begin position="252"/>
        <end position="271"/>
    </location>
</feature>